<feature type="signal peptide" evidence="1">
    <location>
        <begin position="1"/>
        <end position="27"/>
    </location>
</feature>
<evidence type="ECO:0000313" key="2">
    <source>
        <dbReference type="EMBL" id="SNB66821.1"/>
    </source>
</evidence>
<protein>
    <submittedName>
        <fullName evidence="2">Outer membrane scaffolding protein for murein synthesis, MipA/OmpV family</fullName>
    </submittedName>
</protein>
<feature type="chain" id="PRO_5013075349" evidence="1">
    <location>
        <begin position="28"/>
        <end position="293"/>
    </location>
</feature>
<dbReference type="AlphaFoldDB" id="A0A212R489"/>
<dbReference type="InterPro" id="IPR010583">
    <property type="entry name" value="MipA"/>
</dbReference>
<reference evidence="2 3" key="1">
    <citation type="submission" date="2017-06" db="EMBL/GenBank/DDBJ databases">
        <authorList>
            <person name="Kim H.J."/>
            <person name="Triplett B.A."/>
        </authorList>
    </citation>
    <scope>NUCLEOTIDE SEQUENCE [LARGE SCALE GENOMIC DNA]</scope>
    <source>
        <strain evidence="2 3">B29T1</strain>
    </source>
</reference>
<dbReference type="EMBL" id="FYEH01000005">
    <property type="protein sequence ID" value="SNB66821.1"/>
    <property type="molecule type" value="Genomic_DNA"/>
</dbReference>
<dbReference type="Proteomes" id="UP000197065">
    <property type="component" value="Unassembled WGS sequence"/>
</dbReference>
<keyword evidence="3" id="KW-1185">Reference proteome</keyword>
<keyword evidence="1" id="KW-0732">Signal</keyword>
<dbReference type="Pfam" id="PF06629">
    <property type="entry name" value="MipA"/>
    <property type="match status" value="1"/>
</dbReference>
<evidence type="ECO:0000256" key="1">
    <source>
        <dbReference type="SAM" id="SignalP"/>
    </source>
</evidence>
<accession>A0A212R489</accession>
<name>A0A212R489_9PROT</name>
<organism evidence="2 3">
    <name type="scientific">Arboricoccus pini</name>
    <dbReference type="NCBI Taxonomy" id="1963835"/>
    <lineage>
        <taxon>Bacteria</taxon>
        <taxon>Pseudomonadati</taxon>
        <taxon>Pseudomonadota</taxon>
        <taxon>Alphaproteobacteria</taxon>
        <taxon>Geminicoccales</taxon>
        <taxon>Geminicoccaceae</taxon>
        <taxon>Arboricoccus</taxon>
    </lineage>
</organism>
<dbReference type="OrthoDB" id="5290976at2"/>
<gene>
    <name evidence="2" type="ORF">SAMN07250955_105197</name>
</gene>
<dbReference type="RefSeq" id="WP_088561201.1">
    <property type="nucleotide sequence ID" value="NZ_FYEH01000005.1"/>
</dbReference>
<proteinExistence type="predicted"/>
<sequence length="293" mass="32260">MTRLRNAFDFLGLPALLCCLLAGPALAQPAAATTTTQPLYEIGLVGLGGSFPDYPAASQNHWKGIVAPYLIYRGDFLKADETGLRGRLLKSDRAELNISVGGALPASSNDNHARHGMPDLDLMGEIGPTLRVKLARWAGRNRLDLDLPVRAVFTTDFTSVTYRGYLFQPALTFQRFDMLKAGSVFSIEGGPVFADQRLSDYFYKVKDKYAEVGRPAYDADPGYMGTRLESSFKLPLTDRLFAIAATQLGGFWGAANDDSPLFKSHFNLGAALGLSYSFYRSNRQVAYEDRRMD</sequence>
<evidence type="ECO:0000313" key="3">
    <source>
        <dbReference type="Proteomes" id="UP000197065"/>
    </source>
</evidence>